<dbReference type="GO" id="GO:0006629">
    <property type="term" value="P:lipid metabolic process"/>
    <property type="evidence" value="ECO:0007669"/>
    <property type="project" value="InterPro"/>
</dbReference>
<dbReference type="EMBL" id="WTXG01000262">
    <property type="protein sequence ID" value="KAI0289931.1"/>
    <property type="molecule type" value="Genomic_DNA"/>
</dbReference>
<proteinExistence type="inferred from homology"/>
<organism evidence="7 8">
    <name type="scientific">Multifurca ochricompacta</name>
    <dbReference type="NCBI Taxonomy" id="376703"/>
    <lineage>
        <taxon>Eukaryota</taxon>
        <taxon>Fungi</taxon>
        <taxon>Dikarya</taxon>
        <taxon>Basidiomycota</taxon>
        <taxon>Agaricomycotina</taxon>
        <taxon>Agaricomycetes</taxon>
        <taxon>Russulales</taxon>
        <taxon>Russulaceae</taxon>
        <taxon>Multifurca</taxon>
    </lineage>
</organism>
<dbReference type="PANTHER" id="PTHR45856:SF25">
    <property type="entry name" value="FUNGAL LIPASE-LIKE DOMAIN-CONTAINING PROTEIN"/>
    <property type="match status" value="1"/>
</dbReference>
<comment type="catalytic activity">
    <reaction evidence="4">
        <text>a monoacylglycerol + H2O = glycerol + a fatty acid + H(+)</text>
        <dbReference type="Rhea" id="RHEA:15245"/>
        <dbReference type="ChEBI" id="CHEBI:15377"/>
        <dbReference type="ChEBI" id="CHEBI:15378"/>
        <dbReference type="ChEBI" id="CHEBI:17408"/>
        <dbReference type="ChEBI" id="CHEBI:17754"/>
        <dbReference type="ChEBI" id="CHEBI:28868"/>
    </reaction>
</comment>
<evidence type="ECO:0000256" key="2">
    <source>
        <dbReference type="ARBA" id="ARBA00043996"/>
    </source>
</evidence>
<protein>
    <submittedName>
        <fullName evidence="7">Alpha/Beta hydrolase protein</fullName>
    </submittedName>
</protein>
<keyword evidence="5" id="KW-0732">Signal</keyword>
<comment type="caution">
    <text evidence="7">The sequence shown here is derived from an EMBL/GenBank/DDBJ whole genome shotgun (WGS) entry which is preliminary data.</text>
</comment>
<evidence type="ECO:0000259" key="6">
    <source>
        <dbReference type="Pfam" id="PF01764"/>
    </source>
</evidence>
<comment type="catalytic activity">
    <reaction evidence="3">
        <text>a diacylglycerol + H2O = a monoacylglycerol + a fatty acid + H(+)</text>
        <dbReference type="Rhea" id="RHEA:32731"/>
        <dbReference type="ChEBI" id="CHEBI:15377"/>
        <dbReference type="ChEBI" id="CHEBI:15378"/>
        <dbReference type="ChEBI" id="CHEBI:17408"/>
        <dbReference type="ChEBI" id="CHEBI:18035"/>
        <dbReference type="ChEBI" id="CHEBI:28868"/>
    </reaction>
</comment>
<evidence type="ECO:0000313" key="8">
    <source>
        <dbReference type="Proteomes" id="UP001203297"/>
    </source>
</evidence>
<comment type="similarity">
    <text evidence="2">Belongs to the AB hydrolase superfamily. Lipase family. Class 3 subfamily.</text>
</comment>
<dbReference type="Pfam" id="PF01764">
    <property type="entry name" value="Lipase_3"/>
    <property type="match status" value="1"/>
</dbReference>
<dbReference type="Gene3D" id="3.40.50.1820">
    <property type="entry name" value="alpha/beta hydrolase"/>
    <property type="match status" value="2"/>
</dbReference>
<dbReference type="CDD" id="cd00519">
    <property type="entry name" value="Lipase_3"/>
    <property type="match status" value="1"/>
</dbReference>
<keyword evidence="8" id="KW-1185">Reference proteome</keyword>
<feature type="signal peptide" evidence="5">
    <location>
        <begin position="1"/>
        <end position="26"/>
    </location>
</feature>
<evidence type="ECO:0000256" key="3">
    <source>
        <dbReference type="ARBA" id="ARBA00047591"/>
    </source>
</evidence>
<dbReference type="PANTHER" id="PTHR45856">
    <property type="entry name" value="ALPHA/BETA-HYDROLASES SUPERFAMILY PROTEIN"/>
    <property type="match status" value="1"/>
</dbReference>
<dbReference type="GO" id="GO:0016787">
    <property type="term" value="F:hydrolase activity"/>
    <property type="evidence" value="ECO:0007669"/>
    <property type="project" value="UniProtKB-KW"/>
</dbReference>
<sequence length="349" mass="36594">MLVTTVFTSPLLLPLSLSWLIASTFAAPLSDASTSILLDRSSSNSEATTPVSANDRSKILRPAQFAQIAYCQSADVQSSSKLKSDGFTPIAVGGDGGDVPRFFVGHDSQSQSIVVAHQGTDPKTCKFTHLSIVPPNSYEKDLILTPSPHLSLSIANDVKFLLKEMNSTLFPQAGSGPKVHDGFAEAHGRSADAVLSAVKSGLQSTGLKSVLVTGHSLGAAIATMDALMLRQNLDPSTAIKTVVFGLPRGGNQAYANLIDSTFGSGEFTYVTHGHDPVPNVPPRLLDYQHSSGEVHIPSSGEANAVACPGQENTNCQDGNSFFSTSVSDHAGPYFGGILMSNHNCPLSPS</sequence>
<accession>A0AAD4QIS0</accession>
<evidence type="ECO:0000313" key="7">
    <source>
        <dbReference type="EMBL" id="KAI0289931.1"/>
    </source>
</evidence>
<dbReference type="InterPro" id="IPR002921">
    <property type="entry name" value="Fungal_lipase-type"/>
</dbReference>
<dbReference type="InterPro" id="IPR029058">
    <property type="entry name" value="AB_hydrolase_fold"/>
</dbReference>
<feature type="chain" id="PRO_5042091708" evidence="5">
    <location>
        <begin position="27"/>
        <end position="349"/>
    </location>
</feature>
<dbReference type="InterPro" id="IPR051218">
    <property type="entry name" value="Sec_MonoDiacylglyc_Lipase"/>
</dbReference>
<reference evidence="7" key="1">
    <citation type="journal article" date="2022" name="New Phytol.">
        <title>Evolutionary transition to the ectomycorrhizal habit in the genomes of a hyperdiverse lineage of mushroom-forming fungi.</title>
        <authorList>
            <person name="Looney B."/>
            <person name="Miyauchi S."/>
            <person name="Morin E."/>
            <person name="Drula E."/>
            <person name="Courty P.E."/>
            <person name="Kohler A."/>
            <person name="Kuo A."/>
            <person name="LaButti K."/>
            <person name="Pangilinan J."/>
            <person name="Lipzen A."/>
            <person name="Riley R."/>
            <person name="Andreopoulos W."/>
            <person name="He G."/>
            <person name="Johnson J."/>
            <person name="Nolan M."/>
            <person name="Tritt A."/>
            <person name="Barry K.W."/>
            <person name="Grigoriev I.V."/>
            <person name="Nagy L.G."/>
            <person name="Hibbett D."/>
            <person name="Henrissat B."/>
            <person name="Matheny P.B."/>
            <person name="Labbe J."/>
            <person name="Martin F.M."/>
        </authorList>
    </citation>
    <scope>NUCLEOTIDE SEQUENCE</scope>
    <source>
        <strain evidence="7">BPL690</strain>
    </source>
</reference>
<keyword evidence="7" id="KW-0378">Hydrolase</keyword>
<dbReference type="AlphaFoldDB" id="A0AAD4QIS0"/>
<dbReference type="Proteomes" id="UP001203297">
    <property type="component" value="Unassembled WGS sequence"/>
</dbReference>
<dbReference type="SUPFAM" id="SSF53474">
    <property type="entry name" value="alpha/beta-Hydrolases"/>
    <property type="match status" value="1"/>
</dbReference>
<evidence type="ECO:0000256" key="1">
    <source>
        <dbReference type="ARBA" id="ARBA00023157"/>
    </source>
</evidence>
<evidence type="ECO:0000256" key="5">
    <source>
        <dbReference type="SAM" id="SignalP"/>
    </source>
</evidence>
<feature type="domain" description="Fungal lipase-type" evidence="6">
    <location>
        <begin position="155"/>
        <end position="283"/>
    </location>
</feature>
<gene>
    <name evidence="7" type="ORF">B0F90DRAFT_1825677</name>
</gene>
<keyword evidence="1" id="KW-1015">Disulfide bond</keyword>
<evidence type="ECO:0000256" key="4">
    <source>
        <dbReference type="ARBA" id="ARBA00048461"/>
    </source>
</evidence>
<name>A0AAD4QIS0_9AGAM</name>